<dbReference type="EMBL" id="CP002273">
    <property type="protein sequence ID" value="ADO37673.1"/>
    <property type="molecule type" value="Genomic_DNA"/>
</dbReference>
<evidence type="ECO:0000313" key="2">
    <source>
        <dbReference type="Proteomes" id="UP000006873"/>
    </source>
</evidence>
<gene>
    <name evidence="1" type="ordered locus">ELI_2692</name>
</gene>
<proteinExistence type="predicted"/>
<sequence>MINISKYKKNNKKIIKILKTKFFTYLARQNLIEIMNV</sequence>
<protein>
    <submittedName>
        <fullName evidence="1">Uncharacterized protein</fullName>
    </submittedName>
</protein>
<dbReference type="HOGENOM" id="CLU_3343826_0_0_9"/>
<accession>E3GP69</accession>
<dbReference type="KEGG" id="elm:ELI_2692"/>
<reference evidence="1 2" key="2">
    <citation type="journal article" date="2011" name="J. Bacteriol.">
        <title>Complete genome sequence of a carbon monoxide-utilizing acetogen, Eubacterium limosum KIST612.</title>
        <authorList>
            <person name="Roh H."/>
            <person name="Ko H.J."/>
            <person name="Kim D."/>
            <person name="Choi D.G."/>
            <person name="Park S."/>
            <person name="Kim S."/>
            <person name="Chang I.S."/>
            <person name="Choi I.G."/>
        </authorList>
    </citation>
    <scope>NUCLEOTIDE SEQUENCE [LARGE SCALE GENOMIC DNA]</scope>
    <source>
        <strain evidence="1 2">KIST612</strain>
    </source>
</reference>
<evidence type="ECO:0000313" key="1">
    <source>
        <dbReference type="EMBL" id="ADO37673.1"/>
    </source>
</evidence>
<dbReference type="AlphaFoldDB" id="E3GP69"/>
<keyword evidence="2" id="KW-1185">Reference proteome</keyword>
<organism evidence="1 2">
    <name type="scientific">Eubacterium callanderi</name>
    <dbReference type="NCBI Taxonomy" id="53442"/>
    <lineage>
        <taxon>Bacteria</taxon>
        <taxon>Bacillati</taxon>
        <taxon>Bacillota</taxon>
        <taxon>Clostridia</taxon>
        <taxon>Eubacteriales</taxon>
        <taxon>Eubacteriaceae</taxon>
        <taxon>Eubacterium</taxon>
    </lineage>
</organism>
<reference key="1">
    <citation type="submission" date="2010-09" db="EMBL/GenBank/DDBJ databases">
        <authorList>
            <person name="Roh H."/>
            <person name="Ko H.-J."/>
            <person name="Kim D."/>
            <person name="Choi D.G."/>
            <person name="Park S."/>
            <person name="Kim S."/>
            <person name="Kim K.H."/>
            <person name="Chang I.S."/>
            <person name="Choi I.-G."/>
        </authorList>
    </citation>
    <scope>NUCLEOTIDE SEQUENCE</scope>
    <source>
        <strain>KIST612</strain>
    </source>
</reference>
<name>E3GP69_9FIRM</name>
<dbReference type="Proteomes" id="UP000006873">
    <property type="component" value="Chromosome"/>
</dbReference>